<reference evidence="2" key="1">
    <citation type="submission" date="2022-05" db="EMBL/GenBank/DDBJ databases">
        <authorList>
            <person name="Okamura Y."/>
        </authorList>
    </citation>
    <scope>NUCLEOTIDE SEQUENCE</scope>
</reference>
<accession>A0A9P0TPD4</accession>
<dbReference type="PANTHER" id="PTHR16212:SF4">
    <property type="entry name" value="FOCADHESIN"/>
    <property type="match status" value="1"/>
</dbReference>
<dbReference type="AlphaFoldDB" id="A0A9P0TPD4"/>
<dbReference type="InterPro" id="IPR022542">
    <property type="entry name" value="FOCAD/RST1_DUF3730"/>
</dbReference>
<dbReference type="Proteomes" id="UP001152562">
    <property type="component" value="Unassembled WGS sequence"/>
</dbReference>
<dbReference type="GO" id="GO:0060147">
    <property type="term" value="P:regulation of post-transcriptional gene silencing"/>
    <property type="evidence" value="ECO:0007669"/>
    <property type="project" value="InterPro"/>
</dbReference>
<organism evidence="2 3">
    <name type="scientific">Pieris brassicae</name>
    <name type="common">White butterfly</name>
    <name type="synonym">Large white butterfly</name>
    <dbReference type="NCBI Taxonomy" id="7116"/>
    <lineage>
        <taxon>Eukaryota</taxon>
        <taxon>Metazoa</taxon>
        <taxon>Ecdysozoa</taxon>
        <taxon>Arthropoda</taxon>
        <taxon>Hexapoda</taxon>
        <taxon>Insecta</taxon>
        <taxon>Pterygota</taxon>
        <taxon>Neoptera</taxon>
        <taxon>Endopterygota</taxon>
        <taxon>Lepidoptera</taxon>
        <taxon>Glossata</taxon>
        <taxon>Ditrysia</taxon>
        <taxon>Papilionoidea</taxon>
        <taxon>Pieridae</taxon>
        <taxon>Pierinae</taxon>
        <taxon>Pieris</taxon>
    </lineage>
</organism>
<feature type="domain" description="DUF3730" evidence="1">
    <location>
        <begin position="468"/>
        <end position="674"/>
    </location>
</feature>
<evidence type="ECO:0000259" key="1">
    <source>
        <dbReference type="Pfam" id="PF12530"/>
    </source>
</evidence>
<proteinExistence type="predicted"/>
<sequence>MDEIEYKLKTNTSVLIVNAVDKLISTIKSKYKPAERPKFVLENEELKFLREKCSSPDPVVSLTACQGLLALVELNVLEIGHTMSTVVSLLPTAHNFSAIISTMAGLLVLDLKSRLIPGQPYKCQFSLRSPQHPFITILEKNKDIEDNVLAQMHALCTSHEYLVSSNSLELLRPVFLWLTSNPQRSRSSSRVWQLLLSLPQSDSQSSLLLACLSSQQICNPKLLESSVSAYSAVTEAAIYQQRREYIVALVPMLATICSQLLKHGRDPRPCYILIDRCFSMDVPELKCVSGLTLIILADNLTETAALYLHELFNLCLNIISKYNYSTVCLNSFVGLSLQWLHLPSYLTTNALNTASKILDIQQQDRTDNFLYIANLKSNKTFQNLVQTERHLHIYFKLLETWERLDNPDKLKSWFDVLCSTNDDLKVELLPFLVGLCLNKTLDEEVVVKVIQCIVQIVRIKKEVSVTILPVLVHKLADKRPYVKLACLKGLPIMASTKENVPTLVAVLNKLKANKGVPTSLLIELYTSLAETQVRCFPYLQELLVDTAMKPDDLKWEIDLAKSLAVKRICEARASSHGLELVSVISSLLNRCTDKSGGVATSLALAALAALWRGAAVAPPGTWRALEPRLGRDTRPAVQVSLCKLLAEIPALRVSTPEYDKLVSDAAKRLWVYLAEGISPVCEAACHALANYKIEDFKLKDIPEIYIRTVKLPPSYCKTPADAMRRPEDVLDYIPCEVWPELFKSNSSLTGVEYFVGKLIEREIKGFRSGVYMIEGREPLGLTNLPPHSVLRAMTDCVRKQILSPTYDIQESVLLSMVSSLSREYARPLPPFDLSFLHDVWHRGTLWRSKSVELAARQALTVPSAKRLLDNWLAGIQPGSSEETDIMLIFEYLPILARTMPPNNLRYPVENCLAEAFSHKSECFVNQLRLVRDCLECERIHEANRTWLCQAVEGYFSLINEDSPLWPEYVECSLSLSTKYLERMTSPSGWWEVSSDLLRKSMRTRSALAARSDTTAPLVWLNESIDAHAQQILEQDYSLRCIMEALKVAKQDDPSTKHWFLQLMARTQVAFNEMEDESSKLYLCDVFMLSSIMLSGLWSFEPEIEAVVSSRSNRQTLMPAALASLLNRDAWKDCTLQMLEWLCHTRDATKDEGTSRACQRTLLALRHSELFITHKIWTRLEHHFGNLIPTLDD</sequence>
<dbReference type="PANTHER" id="PTHR16212">
    <property type="entry name" value="FOCADHESIN FAMILY MEMBER"/>
    <property type="match status" value="1"/>
</dbReference>
<protein>
    <recommendedName>
        <fullName evidence="1">DUF3730 domain-containing protein</fullName>
    </recommendedName>
</protein>
<dbReference type="InterPro" id="IPR016024">
    <property type="entry name" value="ARM-type_fold"/>
</dbReference>
<comment type="caution">
    <text evidence="2">The sequence shown here is derived from an EMBL/GenBank/DDBJ whole genome shotgun (WGS) entry which is preliminary data.</text>
</comment>
<dbReference type="InterPro" id="IPR045163">
    <property type="entry name" value="Focadhesin/RST1"/>
</dbReference>
<evidence type="ECO:0000313" key="3">
    <source>
        <dbReference type="Proteomes" id="UP001152562"/>
    </source>
</evidence>
<dbReference type="SUPFAM" id="SSF48371">
    <property type="entry name" value="ARM repeat"/>
    <property type="match status" value="2"/>
</dbReference>
<evidence type="ECO:0000313" key="2">
    <source>
        <dbReference type="EMBL" id="CAH4032510.1"/>
    </source>
</evidence>
<name>A0A9P0TPD4_PIEBR</name>
<gene>
    <name evidence="2" type="ORF">PIBRA_LOCUS8890</name>
</gene>
<dbReference type="EMBL" id="CALOZG010000029">
    <property type="protein sequence ID" value="CAH4032510.1"/>
    <property type="molecule type" value="Genomic_DNA"/>
</dbReference>
<keyword evidence="3" id="KW-1185">Reference proteome</keyword>
<dbReference type="Pfam" id="PF12530">
    <property type="entry name" value="DUF3730"/>
    <property type="match status" value="1"/>
</dbReference>